<evidence type="ECO:0000256" key="2">
    <source>
        <dbReference type="ARBA" id="ARBA00004922"/>
    </source>
</evidence>
<dbReference type="PANTHER" id="PTHR10830:SF0">
    <property type="entry name" value="DOLICHYL-DIPHOSPHOOLIGOSACCHARIDE--PROTEIN GLYCOSYLTRANSFERASE 48 KDA SUBUNIT"/>
    <property type="match status" value="1"/>
</dbReference>
<dbReference type="Pfam" id="PF23358">
    <property type="entry name" value="OST48_MD"/>
    <property type="match status" value="1"/>
</dbReference>
<evidence type="ECO:0000256" key="8">
    <source>
        <dbReference type="ARBA" id="ARBA00023136"/>
    </source>
</evidence>
<dbReference type="CDD" id="cd06133">
    <property type="entry name" value="ERI-1_3'hExo_like"/>
    <property type="match status" value="1"/>
</dbReference>
<dbReference type="AlphaFoldDB" id="A0A6G0TF10"/>
<keyword evidence="8 9" id="KW-0472">Membrane</keyword>
<name>A0A6G0TF10_APHGL</name>
<dbReference type="EMBL" id="VYZN01000042">
    <property type="protein sequence ID" value="KAE9530747.1"/>
    <property type="molecule type" value="Genomic_DNA"/>
</dbReference>
<gene>
    <name evidence="11" type="ORF">AGLY_011209</name>
</gene>
<dbReference type="InterPro" id="IPR055459">
    <property type="entry name" value="OST48_MD"/>
</dbReference>
<keyword evidence="7 9" id="KW-1133">Transmembrane helix</keyword>
<sequence>MSDKDSELNMDNISHVDTDSEEFDCDNRRIPLEHLPMFQRLASVNGKINRMKRRQLINIMNNKKLNTDGEIDVLRKRLKNHYRMQALIKAKICESEATYFPYFVVIDIEATCTENNPSDYKFEIIEFPAVLVDAKKRKIIDHFQAYVKPTINPKLSEFCIKLTGITQDQIDNADSFELCLKRFTKWLEEHELGTKHRFSIVTDGPFDMARFLYGQCLMSEIPYPKFATKWINIRKVFRSFYFTKQVKHSVLCNLNAMLTFLDMQFEGNPHSGLDDSFNIARICIRLLEDGAFIDQNERIISLKTPSPYGKDDPLPVRPVHNIFCDGMHSHSNNRCLAAFANASKETLVLLNNLVIKETHSILFNTLKERGYHLTFKSADDPTLVLSKYGKYFYENLIIFAPTVQEFGGSLSIETITQFIDDGGNVLFTGGVSTGSALRELAAECGFEVTEENSSLIDHLNFDASDSGKHTLVVTSSSNLIKSEEIVGKSNEKPLLYEGTTVITDPKNPLVLPILHAESTAYSYKPDLPVKDYSLGTGKDLLLIAALQARNNARVVFSGSLYFFSDVAFRTSVQKVDGKTYNISGNQEVASNIVLWTLKDRGMIRVKSVNHHKVGESSPPPSYTIMDMAVFLIELERWENGKWIPHDANDVQVEFVRIDPFWRGNLNNMKNGKYEFTFKIPDTYGVYQFKVEYNRIGFTAIRSSTMVSVIPLEHTQYERFILSAYPYYSSAFSMMFGVFIFSFVFLHYREDKAKGE</sequence>
<dbReference type="SMART" id="SM00479">
    <property type="entry name" value="EXOIII"/>
    <property type="match status" value="1"/>
</dbReference>
<dbReference type="Pfam" id="PF00929">
    <property type="entry name" value="RNase_T"/>
    <property type="match status" value="1"/>
</dbReference>
<feature type="domain" description="Exonuclease" evidence="10">
    <location>
        <begin position="102"/>
        <end position="292"/>
    </location>
</feature>
<dbReference type="InterPro" id="IPR005013">
    <property type="entry name" value="DDOST_48_kDa_subunit"/>
</dbReference>
<feature type="transmembrane region" description="Helical" evidence="9">
    <location>
        <begin position="724"/>
        <end position="745"/>
    </location>
</feature>
<comment type="subcellular location">
    <subcellularLocation>
        <location evidence="1 9">Endoplasmic reticulum membrane</location>
        <topology evidence="1 9">Single-pass type I membrane protein</topology>
    </subcellularLocation>
</comment>
<proteinExistence type="inferred from homology"/>
<evidence type="ECO:0000256" key="5">
    <source>
        <dbReference type="ARBA" id="ARBA00022692"/>
    </source>
</evidence>
<dbReference type="Gene3D" id="1.10.720.30">
    <property type="entry name" value="SAP domain"/>
    <property type="match status" value="1"/>
</dbReference>
<comment type="pathway">
    <text evidence="2 9">Protein modification; protein glycosylation.</text>
</comment>
<dbReference type="InterPro" id="IPR036397">
    <property type="entry name" value="RNaseH_sf"/>
</dbReference>
<dbReference type="SUPFAM" id="SSF53098">
    <property type="entry name" value="Ribonuclease H-like"/>
    <property type="match status" value="1"/>
</dbReference>
<evidence type="ECO:0000256" key="3">
    <source>
        <dbReference type="ARBA" id="ARBA00008743"/>
    </source>
</evidence>
<dbReference type="InterPro" id="IPR013520">
    <property type="entry name" value="Ribonucl_H"/>
</dbReference>
<dbReference type="Proteomes" id="UP000475862">
    <property type="component" value="Unassembled WGS sequence"/>
</dbReference>
<dbReference type="UniPathway" id="UPA00378"/>
<protein>
    <recommendedName>
        <fullName evidence="4 9">Dolichyl-diphosphooligosaccharide--protein glycosyltransferase 48 kDa subunit</fullName>
        <shortName evidence="9">Oligosaccharyl transferase 48 kDa subunit</shortName>
    </recommendedName>
</protein>
<comment type="similarity">
    <text evidence="3 9">Belongs to the DDOST 48 kDa subunit family.</text>
</comment>
<comment type="function">
    <text evidence="9">Subunit of the oligosaccharyl transferase (OST) complex that catalyzes the initial transfer of a defined glycan (Glc(3)Man(9)GlcNAc(2) in eukaryotes) from the lipid carrier dolichol-pyrophosphate to an asparagine residue within an Asn-X-Ser/Thr consensus motif in nascent polypeptide chains, the first step in protein N-glycosylation. N-glycosylation occurs cotranslationally and the complex associates with the Sec61 complex at the channel-forming translocon complex that mediates protein translocation across the endoplasmic reticulum (ER).</text>
</comment>
<dbReference type="GO" id="GO:0000175">
    <property type="term" value="F:3'-5'-RNA exonuclease activity"/>
    <property type="evidence" value="ECO:0007669"/>
    <property type="project" value="InterPro"/>
</dbReference>
<comment type="caution">
    <text evidence="11">The sequence shown here is derived from an EMBL/GenBank/DDBJ whole genome shotgun (WGS) entry which is preliminary data.</text>
</comment>
<dbReference type="Pfam" id="PF03345">
    <property type="entry name" value="OST48_N"/>
    <property type="match status" value="1"/>
</dbReference>
<keyword evidence="6 9" id="KW-0256">Endoplasmic reticulum</keyword>
<keyword evidence="5 9" id="KW-0812">Transmembrane</keyword>
<dbReference type="OrthoDB" id="29105at2759"/>
<dbReference type="InterPro" id="IPR047201">
    <property type="entry name" value="ERI-1_3'hExo-like"/>
</dbReference>
<evidence type="ECO:0000256" key="9">
    <source>
        <dbReference type="RuleBase" id="RU361142"/>
    </source>
</evidence>
<evidence type="ECO:0000313" key="12">
    <source>
        <dbReference type="Proteomes" id="UP000475862"/>
    </source>
</evidence>
<dbReference type="PANTHER" id="PTHR10830">
    <property type="entry name" value="DOLICHYL-DIPHOSPHOOLIGOSACCHARIDE--PROTEIN GLYCOSYLTRANSFERASE 48 KDA SUBUNIT"/>
    <property type="match status" value="1"/>
</dbReference>
<dbReference type="InterPro" id="IPR036361">
    <property type="entry name" value="SAP_dom_sf"/>
</dbReference>
<organism evidence="11 12">
    <name type="scientific">Aphis glycines</name>
    <name type="common">Soybean aphid</name>
    <dbReference type="NCBI Taxonomy" id="307491"/>
    <lineage>
        <taxon>Eukaryota</taxon>
        <taxon>Metazoa</taxon>
        <taxon>Ecdysozoa</taxon>
        <taxon>Arthropoda</taxon>
        <taxon>Hexapoda</taxon>
        <taxon>Insecta</taxon>
        <taxon>Pterygota</taxon>
        <taxon>Neoptera</taxon>
        <taxon>Paraneoptera</taxon>
        <taxon>Hemiptera</taxon>
        <taxon>Sternorrhyncha</taxon>
        <taxon>Aphidomorpha</taxon>
        <taxon>Aphidoidea</taxon>
        <taxon>Aphididae</taxon>
        <taxon>Aphidini</taxon>
        <taxon>Aphis</taxon>
        <taxon>Aphis</taxon>
    </lineage>
</organism>
<evidence type="ECO:0000256" key="7">
    <source>
        <dbReference type="ARBA" id="ARBA00022989"/>
    </source>
</evidence>
<dbReference type="FunFam" id="3.30.420.10:FF:000034">
    <property type="entry name" value="3'-5' exoribonuclease 1"/>
    <property type="match status" value="1"/>
</dbReference>
<dbReference type="InterPro" id="IPR012337">
    <property type="entry name" value="RNaseH-like_sf"/>
</dbReference>
<accession>A0A6G0TF10</accession>
<dbReference type="Gene3D" id="3.30.420.10">
    <property type="entry name" value="Ribonuclease H-like superfamily/Ribonuclease H"/>
    <property type="match status" value="1"/>
</dbReference>
<evidence type="ECO:0000256" key="4">
    <source>
        <dbReference type="ARBA" id="ARBA00013350"/>
    </source>
</evidence>
<dbReference type="InterPro" id="IPR055457">
    <property type="entry name" value="OST48_N"/>
</dbReference>
<dbReference type="GO" id="GO:0008250">
    <property type="term" value="C:oligosaccharyltransferase complex"/>
    <property type="evidence" value="ECO:0007669"/>
    <property type="project" value="TreeGrafter"/>
</dbReference>
<evidence type="ECO:0000259" key="10">
    <source>
        <dbReference type="SMART" id="SM00479"/>
    </source>
</evidence>
<evidence type="ECO:0000256" key="6">
    <source>
        <dbReference type="ARBA" id="ARBA00022824"/>
    </source>
</evidence>
<comment type="subunit">
    <text evidence="9">Component of the oligosaccharyltransferase (OST) complex.</text>
</comment>
<dbReference type="GO" id="GO:0018279">
    <property type="term" value="P:protein N-linked glycosylation via asparagine"/>
    <property type="evidence" value="ECO:0007669"/>
    <property type="project" value="UniProtKB-UniRule"/>
</dbReference>
<evidence type="ECO:0000256" key="1">
    <source>
        <dbReference type="ARBA" id="ARBA00004115"/>
    </source>
</evidence>
<reference evidence="11 12" key="1">
    <citation type="submission" date="2019-08" db="EMBL/GenBank/DDBJ databases">
        <title>The genome of the soybean aphid Biotype 1, its phylome, world population structure and adaptation to the North American continent.</title>
        <authorList>
            <person name="Giordano R."/>
            <person name="Donthu R.K."/>
            <person name="Hernandez A.G."/>
            <person name="Wright C.L."/>
            <person name="Zimin A.V."/>
        </authorList>
    </citation>
    <scope>NUCLEOTIDE SEQUENCE [LARGE SCALE GENOMIC DNA]</scope>
    <source>
        <tissue evidence="11">Whole aphids</tissue>
    </source>
</reference>
<evidence type="ECO:0000313" key="11">
    <source>
        <dbReference type="EMBL" id="KAE9530747.1"/>
    </source>
</evidence>
<dbReference type="GO" id="GO:0003676">
    <property type="term" value="F:nucleic acid binding"/>
    <property type="evidence" value="ECO:0007669"/>
    <property type="project" value="InterPro"/>
</dbReference>
<keyword evidence="12" id="KW-1185">Reference proteome</keyword>